<dbReference type="SUPFAM" id="SSF46689">
    <property type="entry name" value="Homeodomain-like"/>
    <property type="match status" value="1"/>
</dbReference>
<organism evidence="4 5">
    <name type="scientific">Cinara cedri</name>
    <dbReference type="NCBI Taxonomy" id="506608"/>
    <lineage>
        <taxon>Eukaryota</taxon>
        <taxon>Metazoa</taxon>
        <taxon>Ecdysozoa</taxon>
        <taxon>Arthropoda</taxon>
        <taxon>Hexapoda</taxon>
        <taxon>Insecta</taxon>
        <taxon>Pterygota</taxon>
        <taxon>Neoptera</taxon>
        <taxon>Paraneoptera</taxon>
        <taxon>Hemiptera</taxon>
        <taxon>Sternorrhyncha</taxon>
        <taxon>Aphidomorpha</taxon>
        <taxon>Aphidoidea</taxon>
        <taxon>Aphididae</taxon>
        <taxon>Lachninae</taxon>
        <taxon>Cinara</taxon>
    </lineage>
</organism>
<keyword evidence="2 4" id="KW-0238">DNA-binding</keyword>
<dbReference type="AlphaFoldDB" id="A0A5E4MQV8"/>
<evidence type="ECO:0000256" key="2">
    <source>
        <dbReference type="ARBA" id="ARBA00023125"/>
    </source>
</evidence>
<comment type="subcellular location">
    <subcellularLocation>
        <location evidence="1">Nucleus</location>
    </subcellularLocation>
</comment>
<evidence type="ECO:0000259" key="3">
    <source>
        <dbReference type="Pfam" id="PF03221"/>
    </source>
</evidence>
<dbReference type="Proteomes" id="UP000325440">
    <property type="component" value="Unassembled WGS sequence"/>
</dbReference>
<name>A0A5E4MQV8_9HEMI</name>
<accession>A0A5E4MQV8</accession>
<dbReference type="Pfam" id="PF03221">
    <property type="entry name" value="HTH_Tnp_Tc5"/>
    <property type="match status" value="1"/>
</dbReference>
<dbReference type="InterPro" id="IPR009057">
    <property type="entry name" value="Homeodomain-like_sf"/>
</dbReference>
<protein>
    <submittedName>
        <fullName evidence="4">Homeobox domain-like,HTH CenpB-type DNA-binding domain</fullName>
    </submittedName>
</protein>
<dbReference type="OrthoDB" id="125347at2759"/>
<dbReference type="Gene3D" id="1.10.10.60">
    <property type="entry name" value="Homeodomain-like"/>
    <property type="match status" value="1"/>
</dbReference>
<dbReference type="GO" id="GO:0005634">
    <property type="term" value="C:nucleus"/>
    <property type="evidence" value="ECO:0007669"/>
    <property type="project" value="UniProtKB-SubCell"/>
</dbReference>
<gene>
    <name evidence="4" type="ORF">CINCED_3A022304</name>
</gene>
<dbReference type="GO" id="GO:0003677">
    <property type="term" value="F:DNA binding"/>
    <property type="evidence" value="ECO:0007669"/>
    <property type="project" value="UniProtKB-KW"/>
</dbReference>
<evidence type="ECO:0000313" key="5">
    <source>
        <dbReference type="Proteomes" id="UP000325440"/>
    </source>
</evidence>
<evidence type="ECO:0000313" key="4">
    <source>
        <dbReference type="EMBL" id="VVC34678.1"/>
    </source>
</evidence>
<feature type="domain" description="HTH CENPB-type" evidence="3">
    <location>
        <begin position="37"/>
        <end position="75"/>
    </location>
</feature>
<reference evidence="4 5" key="1">
    <citation type="submission" date="2019-08" db="EMBL/GenBank/DDBJ databases">
        <authorList>
            <person name="Alioto T."/>
            <person name="Alioto T."/>
            <person name="Gomez Garrido J."/>
        </authorList>
    </citation>
    <scope>NUCLEOTIDE SEQUENCE [LARGE SCALE GENOMIC DNA]</scope>
</reference>
<keyword evidence="4" id="KW-0371">Homeobox</keyword>
<evidence type="ECO:0000256" key="1">
    <source>
        <dbReference type="ARBA" id="ARBA00004123"/>
    </source>
</evidence>
<dbReference type="EMBL" id="CABPRJ010001007">
    <property type="protein sequence ID" value="VVC34678.1"/>
    <property type="molecule type" value="Genomic_DNA"/>
</dbReference>
<proteinExistence type="predicted"/>
<keyword evidence="5" id="KW-1185">Reference proteome</keyword>
<dbReference type="InterPro" id="IPR006600">
    <property type="entry name" value="HTH_CenpB_DNA-bd_dom"/>
</dbReference>
<sequence length="164" mass="18768">MLAKGHVGHERLQKIRPVMETLKKRFASIPLEEALSIDENVPLTGPLIREKALEFSKMLEVENFQATVGWLNRFQGHLSTDDNVLTCYELNIMQSIKDSKDEATDESSEDEEAVMGDDVRNVTSSEALLSLEVMRIFISSRSDKPDFISTNIHQLQNYLKLFFY</sequence>